<feature type="compositionally biased region" description="Basic and acidic residues" evidence="1">
    <location>
        <begin position="586"/>
        <end position="598"/>
    </location>
</feature>
<feature type="domain" description="FHA" evidence="2">
    <location>
        <begin position="11"/>
        <end position="62"/>
    </location>
</feature>
<evidence type="ECO:0000313" key="3">
    <source>
        <dbReference type="EMBL" id="GFY92944.1"/>
    </source>
</evidence>
<evidence type="ECO:0000259" key="2">
    <source>
        <dbReference type="PROSITE" id="PS50006"/>
    </source>
</evidence>
<dbReference type="Pfam" id="PF00498">
    <property type="entry name" value="FHA"/>
    <property type="match status" value="1"/>
</dbReference>
<dbReference type="Proteomes" id="UP000585474">
    <property type="component" value="Unassembled WGS sequence"/>
</dbReference>
<dbReference type="InterPro" id="IPR002716">
    <property type="entry name" value="PIN_dom"/>
</dbReference>
<protein>
    <submittedName>
        <fullName evidence="3">Forkhead-associated (FHA) domain-containing protein</fullName>
    </submittedName>
</protein>
<feature type="region of interest" description="Disordered" evidence="1">
    <location>
        <begin position="377"/>
        <end position="457"/>
    </location>
</feature>
<evidence type="ECO:0000313" key="4">
    <source>
        <dbReference type="Proteomes" id="UP000585474"/>
    </source>
</evidence>
<name>A0A7J0F2N0_9ERIC</name>
<organism evidence="3 4">
    <name type="scientific">Actinidia rufa</name>
    <dbReference type="NCBI Taxonomy" id="165716"/>
    <lineage>
        <taxon>Eukaryota</taxon>
        <taxon>Viridiplantae</taxon>
        <taxon>Streptophyta</taxon>
        <taxon>Embryophyta</taxon>
        <taxon>Tracheophyta</taxon>
        <taxon>Spermatophyta</taxon>
        <taxon>Magnoliopsida</taxon>
        <taxon>eudicotyledons</taxon>
        <taxon>Gunneridae</taxon>
        <taxon>Pentapetalae</taxon>
        <taxon>asterids</taxon>
        <taxon>Ericales</taxon>
        <taxon>Actinidiaceae</taxon>
        <taxon>Actinidia</taxon>
    </lineage>
</organism>
<proteinExistence type="predicted"/>
<dbReference type="EMBL" id="BJWL01000008">
    <property type="protein sequence ID" value="GFY92944.1"/>
    <property type="molecule type" value="Genomic_DNA"/>
</dbReference>
<dbReference type="InterPro" id="IPR008984">
    <property type="entry name" value="SMAD_FHA_dom_sf"/>
</dbReference>
<gene>
    <name evidence="3" type="ORF">Acr_08g0013400</name>
</gene>
<dbReference type="SMART" id="SM00240">
    <property type="entry name" value="FHA"/>
    <property type="match status" value="1"/>
</dbReference>
<feature type="region of interest" description="Disordered" evidence="1">
    <location>
        <begin position="754"/>
        <end position="773"/>
    </location>
</feature>
<dbReference type="InterPro" id="IPR000253">
    <property type="entry name" value="FHA_dom"/>
</dbReference>
<feature type="compositionally biased region" description="Polar residues" evidence="1">
    <location>
        <begin position="389"/>
        <end position="444"/>
    </location>
</feature>
<dbReference type="Pfam" id="PF13638">
    <property type="entry name" value="PIN_4"/>
    <property type="match status" value="1"/>
</dbReference>
<feature type="compositionally biased region" description="Polar residues" evidence="1">
    <location>
        <begin position="600"/>
        <end position="609"/>
    </location>
</feature>
<dbReference type="PROSITE" id="PS50006">
    <property type="entry name" value="FHA_DOMAIN"/>
    <property type="match status" value="1"/>
</dbReference>
<dbReference type="PANTHER" id="PTHR22593">
    <property type="entry name" value="TRANSMEMBRANE PROTEIN 18"/>
    <property type="match status" value="1"/>
</dbReference>
<reference evidence="3 4" key="1">
    <citation type="submission" date="2019-07" db="EMBL/GenBank/DDBJ databases">
        <title>De Novo Assembly of kiwifruit Actinidia rufa.</title>
        <authorList>
            <person name="Sugita-Konishi S."/>
            <person name="Sato K."/>
            <person name="Mori E."/>
            <person name="Abe Y."/>
            <person name="Kisaki G."/>
            <person name="Hamano K."/>
            <person name="Suezawa K."/>
            <person name="Otani M."/>
            <person name="Fukuda T."/>
            <person name="Manabe T."/>
            <person name="Gomi K."/>
            <person name="Tabuchi M."/>
            <person name="Akimitsu K."/>
            <person name="Kataoka I."/>
        </authorList>
    </citation>
    <scope>NUCLEOTIDE SEQUENCE [LARGE SCALE GENOMIC DNA]</scope>
    <source>
        <strain evidence="4">cv. Fuchu</strain>
    </source>
</reference>
<accession>A0A7J0F2N0</accession>
<keyword evidence="4" id="KW-1185">Reference proteome</keyword>
<dbReference type="OrthoDB" id="444265at2759"/>
<dbReference type="AlphaFoldDB" id="A0A7J0F2N0"/>
<dbReference type="Gene3D" id="3.40.50.1010">
    <property type="entry name" value="5'-nuclease"/>
    <property type="match status" value="1"/>
</dbReference>
<evidence type="ECO:0000256" key="1">
    <source>
        <dbReference type="SAM" id="MobiDB-lite"/>
    </source>
</evidence>
<sequence>MAIRHSRIPRGLVGRHPDFNITLEHPSVSRFHLCIHSEPSSQILSVTDLSSVHGTWVSGKKIEPGVRVELNEGDTMQLGGSRRVYKLHWAGEEEEEEETHQNEKCLFLEDNQMQSSGHKSEGVGFEFSDENSKSLMNNVIPLPDFMNSLSFSDEVENKSTSKKDHEHRENSSLWSGHIATGFLIPSLCDSVPSETENQEFGMDNQISHPYVATEHPKTSTGLEHGHKENSGFWSEQNATGSLTSSLCQTVFSESENQEFDKDYQSSLPSVAIEVLSEIENPNHSTGQLEQNLNLLENLNSSFSCVKMEKLCSVEEDHDQKEMPKFFCTGLSGIENREIPPAQSKQNSSLTEILNSSLSDEGKDHQIAEVLQIVENHDPLLQPGPLPAESVNSSLPGGNVLSETASQQSNKANQSPCTPSATAGSQKENPQSPLTKSDQKSNLPSKCQEEEDTENNTISKALFRDLDGDEAFTSDKENFNPNTLILRSIKNMDKAEQIKDSMSCRSSAFKSKSPTKALFIGSDGDEETFTPEKENFTPNTLLLRTMKKMSRLEEVKHTKLHKSSSRENAVYNDMPLEIILDGPSVKEKRTPKVLQERKSMRPSSRNQENSGPEVMARNSIAERVPFQPLLVNSSGKSKSEASVSDSTMNRRNSVNYIQTIEKNDPIAGRNRRWNIVVNITCLLNKESRKTLQLLQGLKGTQLIIPRIVIRELDCMKRGSLFRRKTEVSYALQWIEECLVNTNWWIQVQSSEEEERSIALTPPASPQSRFSEGNGGFPDGATSSLHFSAWGSLFEVVLPTTEDHILEYAVLVRRIKNDGQLVLLTDDVTWKIKAMEEASLHR</sequence>
<dbReference type="PANTHER" id="PTHR22593:SF8">
    <property type="entry name" value="FHA DOMAIN-CONTAINING PROTEIN PS1"/>
    <property type="match status" value="1"/>
</dbReference>
<comment type="caution">
    <text evidence="3">The sequence shown here is derived from an EMBL/GenBank/DDBJ whole genome shotgun (WGS) entry which is preliminary data.</text>
</comment>
<feature type="region of interest" description="Disordered" evidence="1">
    <location>
        <begin position="586"/>
        <end position="613"/>
    </location>
</feature>
<dbReference type="SUPFAM" id="SSF49879">
    <property type="entry name" value="SMAD/FHA domain"/>
    <property type="match status" value="1"/>
</dbReference>
<dbReference type="Gene3D" id="2.60.200.20">
    <property type="match status" value="1"/>
</dbReference>
<dbReference type="GO" id="GO:0031965">
    <property type="term" value="C:nuclear membrane"/>
    <property type="evidence" value="ECO:0007669"/>
    <property type="project" value="TreeGrafter"/>
</dbReference>